<accession>A0A1W1DWX1</accession>
<gene>
    <name evidence="1" type="ORF">MNB_SUP05-9-690</name>
</gene>
<dbReference type="EMBL" id="FPHX01000243">
    <property type="protein sequence ID" value="SFV86138.1"/>
    <property type="molecule type" value="Genomic_DNA"/>
</dbReference>
<dbReference type="SUPFAM" id="SSF56935">
    <property type="entry name" value="Porins"/>
    <property type="match status" value="1"/>
</dbReference>
<organism evidence="1">
    <name type="scientific">hydrothermal vent metagenome</name>
    <dbReference type="NCBI Taxonomy" id="652676"/>
    <lineage>
        <taxon>unclassified sequences</taxon>
        <taxon>metagenomes</taxon>
        <taxon>ecological metagenomes</taxon>
    </lineage>
</organism>
<dbReference type="AlphaFoldDB" id="A0A1W1DWX1"/>
<reference evidence="1" key="1">
    <citation type="submission" date="2016-10" db="EMBL/GenBank/DDBJ databases">
        <authorList>
            <person name="de Groot N.N."/>
        </authorList>
    </citation>
    <scope>NUCLEOTIDE SEQUENCE</scope>
</reference>
<name>A0A1W1DWX1_9ZZZZ</name>
<protein>
    <recommendedName>
        <fullName evidence="2">Outer membrane protein beta-barrel domain-containing protein</fullName>
    </recommendedName>
</protein>
<sequence>MKNALFKTLTALSLVITSNFVFAEKTFSYDFVEVGYTHSDVKTSTSNLNYNGYKVKGVKEVASNIHVLGEYMNIERSDNIGLSFKTLGLGLHQSLSVDTDLVVDVYRTKWTSITDASNNGNFNSGEIKLRHNFSDDLELSLNYEKHNTATGYDGFSVGAVKKINNNLSMVFDYASLNRSDSTVDWDMSTLSFRRYY</sequence>
<evidence type="ECO:0000313" key="1">
    <source>
        <dbReference type="EMBL" id="SFV86138.1"/>
    </source>
</evidence>
<evidence type="ECO:0008006" key="2">
    <source>
        <dbReference type="Google" id="ProtNLM"/>
    </source>
</evidence>
<proteinExistence type="predicted"/>